<protein>
    <recommendedName>
        <fullName evidence="1">Fungal lipase-type domain-containing protein</fullName>
    </recommendedName>
</protein>
<dbReference type="SUPFAM" id="SSF53474">
    <property type="entry name" value="alpha/beta-Hydrolases"/>
    <property type="match status" value="1"/>
</dbReference>
<evidence type="ECO:0000313" key="3">
    <source>
        <dbReference type="Proteomes" id="UP000886520"/>
    </source>
</evidence>
<comment type="caution">
    <text evidence="2">The sequence shown here is derived from an EMBL/GenBank/DDBJ whole genome shotgun (WGS) entry which is preliminary data.</text>
</comment>
<name>A0A9D4UF65_ADICA</name>
<dbReference type="AlphaFoldDB" id="A0A9D4UF65"/>
<dbReference type="InterPro" id="IPR051218">
    <property type="entry name" value="Sec_MonoDiacylglyc_Lipase"/>
</dbReference>
<dbReference type="Proteomes" id="UP000886520">
    <property type="component" value="Chromosome 18"/>
</dbReference>
<proteinExistence type="predicted"/>
<sequence>MWPFLKPAAAHEPARLNIRNNTGDVALHNNISDNKAYNYAHQCPALSPEHRAAYDSDGDQLDIVEETDNYIIGEDAAEVLEEILPFIEMAAAAYKSTSMKDDFQMVERSQLIHNVIDTSHLFGGVMGRTDTEVHVSILDDESVVMAFRGTEPTEWDTGFADVLTDLAEGQEPVKLYDGASDKPVYTSPAVIRAHRGFQLALKDVTDSSVPSQNLSLVLQNLGMQAQDVRNVICVGHSLGGALATLCAKWCREVAFSGATIGCITIGSPRVGNAAFALDFERHVVKDSGLSYRVVNKHDVVPSLPNLLTYPFFASAYKHVAQPIYLYEDALGQMSSRVGGCRPSKLNLGFSDHKTTSYLASTSAVLQAAGLPSSLAMDR</sequence>
<dbReference type="GO" id="GO:0006629">
    <property type="term" value="P:lipid metabolic process"/>
    <property type="evidence" value="ECO:0007669"/>
    <property type="project" value="InterPro"/>
</dbReference>
<dbReference type="EMBL" id="JABFUD020000018">
    <property type="protein sequence ID" value="KAI5066552.1"/>
    <property type="molecule type" value="Genomic_DNA"/>
</dbReference>
<dbReference type="InterPro" id="IPR029058">
    <property type="entry name" value="AB_hydrolase_fold"/>
</dbReference>
<dbReference type="OrthoDB" id="426718at2759"/>
<reference evidence="2" key="1">
    <citation type="submission" date="2021-01" db="EMBL/GenBank/DDBJ databases">
        <title>Adiantum capillus-veneris genome.</title>
        <authorList>
            <person name="Fang Y."/>
            <person name="Liao Q."/>
        </authorList>
    </citation>
    <scope>NUCLEOTIDE SEQUENCE</scope>
    <source>
        <strain evidence="2">H3</strain>
        <tissue evidence="2">Leaf</tissue>
    </source>
</reference>
<evidence type="ECO:0000259" key="1">
    <source>
        <dbReference type="Pfam" id="PF01764"/>
    </source>
</evidence>
<accession>A0A9D4UF65</accession>
<keyword evidence="3" id="KW-1185">Reference proteome</keyword>
<dbReference type="Gene3D" id="3.40.50.1820">
    <property type="entry name" value="alpha/beta hydrolase"/>
    <property type="match status" value="1"/>
</dbReference>
<evidence type="ECO:0000313" key="2">
    <source>
        <dbReference type="EMBL" id="KAI5066552.1"/>
    </source>
</evidence>
<feature type="domain" description="Fungal lipase-type" evidence="1">
    <location>
        <begin position="144"/>
        <end position="306"/>
    </location>
</feature>
<dbReference type="PANTHER" id="PTHR45856">
    <property type="entry name" value="ALPHA/BETA-HYDROLASES SUPERFAMILY PROTEIN"/>
    <property type="match status" value="1"/>
</dbReference>
<organism evidence="2 3">
    <name type="scientific">Adiantum capillus-veneris</name>
    <name type="common">Maidenhair fern</name>
    <dbReference type="NCBI Taxonomy" id="13818"/>
    <lineage>
        <taxon>Eukaryota</taxon>
        <taxon>Viridiplantae</taxon>
        <taxon>Streptophyta</taxon>
        <taxon>Embryophyta</taxon>
        <taxon>Tracheophyta</taxon>
        <taxon>Polypodiopsida</taxon>
        <taxon>Polypodiidae</taxon>
        <taxon>Polypodiales</taxon>
        <taxon>Pteridineae</taxon>
        <taxon>Pteridaceae</taxon>
        <taxon>Vittarioideae</taxon>
        <taxon>Adiantum</taxon>
    </lineage>
</organism>
<dbReference type="InterPro" id="IPR002921">
    <property type="entry name" value="Fungal_lipase-type"/>
</dbReference>
<gene>
    <name evidence="2" type="ORF">GOP47_0019176</name>
</gene>
<dbReference type="PANTHER" id="PTHR45856:SF11">
    <property type="entry name" value="FUNGAL LIPASE-LIKE DOMAIN-CONTAINING PROTEIN"/>
    <property type="match status" value="1"/>
</dbReference>
<dbReference type="CDD" id="cd00519">
    <property type="entry name" value="Lipase_3"/>
    <property type="match status" value="1"/>
</dbReference>
<dbReference type="Pfam" id="PF01764">
    <property type="entry name" value="Lipase_3"/>
    <property type="match status" value="1"/>
</dbReference>